<dbReference type="AlphaFoldDB" id="A0AAV2NVA9"/>
<protein>
    <submittedName>
        <fullName evidence="1">Uncharacterized protein</fullName>
    </submittedName>
</protein>
<evidence type="ECO:0000313" key="2">
    <source>
        <dbReference type="Proteomes" id="UP001497644"/>
    </source>
</evidence>
<keyword evidence="2" id="KW-1185">Reference proteome</keyword>
<dbReference type="EMBL" id="OZ034828">
    <property type="protein sequence ID" value="CAL1684474.1"/>
    <property type="molecule type" value="Genomic_DNA"/>
</dbReference>
<evidence type="ECO:0000313" key="1">
    <source>
        <dbReference type="EMBL" id="CAL1684474.1"/>
    </source>
</evidence>
<dbReference type="Proteomes" id="UP001497644">
    <property type="component" value="Chromosome 5"/>
</dbReference>
<organism evidence="1 2">
    <name type="scientific">Lasius platythorax</name>
    <dbReference type="NCBI Taxonomy" id="488582"/>
    <lineage>
        <taxon>Eukaryota</taxon>
        <taxon>Metazoa</taxon>
        <taxon>Ecdysozoa</taxon>
        <taxon>Arthropoda</taxon>
        <taxon>Hexapoda</taxon>
        <taxon>Insecta</taxon>
        <taxon>Pterygota</taxon>
        <taxon>Neoptera</taxon>
        <taxon>Endopterygota</taxon>
        <taxon>Hymenoptera</taxon>
        <taxon>Apocrita</taxon>
        <taxon>Aculeata</taxon>
        <taxon>Formicoidea</taxon>
        <taxon>Formicidae</taxon>
        <taxon>Formicinae</taxon>
        <taxon>Lasius</taxon>
        <taxon>Lasius</taxon>
    </lineage>
</organism>
<name>A0AAV2NVA9_9HYME</name>
<accession>A0AAV2NVA9</accession>
<proteinExistence type="predicted"/>
<sequence length="76" mass="8718">MTEFSKQVENSCRSHAQGRELSLFIVVTSTPMLGRENEIKYYRTDPVKHDLKISPSPMPYMYCSDRILTTSNTLSS</sequence>
<reference evidence="1" key="1">
    <citation type="submission" date="2024-04" db="EMBL/GenBank/DDBJ databases">
        <authorList>
            <consortium name="Molecular Ecology Group"/>
        </authorList>
    </citation>
    <scope>NUCLEOTIDE SEQUENCE</scope>
</reference>
<gene>
    <name evidence="1" type="ORF">LPLAT_LOCUS10092</name>
</gene>